<evidence type="ECO:0000256" key="1">
    <source>
        <dbReference type="ARBA" id="ARBA00022630"/>
    </source>
</evidence>
<keyword evidence="1" id="KW-0285">Flavoprotein</keyword>
<dbReference type="PANTHER" id="PTHR30011:SF16">
    <property type="entry name" value="C2H2 FINGER DOMAIN TRANSCRIPTION FACTOR (EUROFUNG)-RELATED"/>
    <property type="match status" value="1"/>
</dbReference>
<keyword evidence="3" id="KW-0560">Oxidoreductase</keyword>
<gene>
    <name evidence="7" type="ORF">GXW78_10460</name>
</gene>
<evidence type="ECO:0000313" key="8">
    <source>
        <dbReference type="Proteomes" id="UP000698752"/>
    </source>
</evidence>
<dbReference type="EMBL" id="JAAEDI010000010">
    <property type="protein sequence ID" value="MBR0650085.1"/>
    <property type="molecule type" value="Genomic_DNA"/>
</dbReference>
<dbReference type="SUPFAM" id="SSF51679">
    <property type="entry name" value="Bacterial luciferase-like"/>
    <property type="match status" value="1"/>
</dbReference>
<comment type="similarity">
    <text evidence="5">Belongs to the NtaA/SnaA/DszA monooxygenase family.</text>
</comment>
<keyword evidence="8" id="KW-1185">Reference proteome</keyword>
<dbReference type="InterPro" id="IPR036661">
    <property type="entry name" value="Luciferase-like_sf"/>
</dbReference>
<comment type="caution">
    <text evidence="7">The sequence shown here is derived from an EMBL/GenBank/DDBJ whole genome shotgun (WGS) entry which is preliminary data.</text>
</comment>
<evidence type="ECO:0000313" key="7">
    <source>
        <dbReference type="EMBL" id="MBR0650085.1"/>
    </source>
</evidence>
<evidence type="ECO:0000256" key="4">
    <source>
        <dbReference type="ARBA" id="ARBA00023033"/>
    </source>
</evidence>
<keyword evidence="4" id="KW-0503">Monooxygenase</keyword>
<accession>A0ABS5EGE5</accession>
<sequence>MARRKDKIRLGLFAHVTGNHMAAWRHPRADRFAGTSFRHYAEVAALAERGLFDMLFLADTNALWKGDTETLSRDPKTAQFEPLTLLSALSVVTEHIGLVATATTTYNEPYHVARKFASLDQLSGGRAGWNLVTSANEQEALNFSRTNHVPHDQRYDRAREFAAVVKGLWESWEDDAFLRDPESGRFFAPEKLRVLNHQGTHFAVRGPLNVARSPQGHPLIVQAGSSEIGRDLAADTAEVVFTAQDQLPAAQAFYADLKGRLIARGRDPESLKIMPGLMPIVGRTAEEAEAKERELQELIHPSVGLQTLSFMLGGADLSGHDLDGPLPDLPNTNSGKSRMALVIELARREKLTIRQLYQRVTGARGHFIVRGTAATIADTMEEWFERRGADGFNIMPPTLPGDLGDFVTDVVPELQRRGLLRTAYEGRTLRENLGLPFPQHTATLRR</sequence>
<evidence type="ECO:0000259" key="6">
    <source>
        <dbReference type="Pfam" id="PF00296"/>
    </source>
</evidence>
<feature type="domain" description="Luciferase-like" evidence="6">
    <location>
        <begin position="28"/>
        <end position="389"/>
    </location>
</feature>
<evidence type="ECO:0000256" key="3">
    <source>
        <dbReference type="ARBA" id="ARBA00023002"/>
    </source>
</evidence>
<dbReference type="PIRSF" id="PIRSF000337">
    <property type="entry name" value="NTA_MOA"/>
    <property type="match status" value="1"/>
</dbReference>
<dbReference type="Pfam" id="PF00296">
    <property type="entry name" value="Bac_luciferase"/>
    <property type="match status" value="1"/>
</dbReference>
<organism evidence="7 8">
    <name type="scientific">Neoroseomonas terrae</name>
    <dbReference type="NCBI Taxonomy" id="424799"/>
    <lineage>
        <taxon>Bacteria</taxon>
        <taxon>Pseudomonadati</taxon>
        <taxon>Pseudomonadota</taxon>
        <taxon>Alphaproteobacteria</taxon>
        <taxon>Acetobacterales</taxon>
        <taxon>Acetobacteraceae</taxon>
        <taxon>Neoroseomonas</taxon>
    </lineage>
</organism>
<dbReference type="NCBIfam" id="TIGR03860">
    <property type="entry name" value="FMN_nitrolo"/>
    <property type="match status" value="1"/>
</dbReference>
<name>A0ABS5EGE5_9PROT</name>
<keyword evidence="2" id="KW-0288">FMN</keyword>
<protein>
    <submittedName>
        <fullName evidence="7">LLM class flavin-dependent oxidoreductase</fullName>
    </submittedName>
</protein>
<proteinExistence type="inferred from homology"/>
<dbReference type="PANTHER" id="PTHR30011">
    <property type="entry name" value="ALKANESULFONATE MONOOXYGENASE-RELATED"/>
    <property type="match status" value="1"/>
</dbReference>
<evidence type="ECO:0000256" key="2">
    <source>
        <dbReference type="ARBA" id="ARBA00022643"/>
    </source>
</evidence>
<dbReference type="CDD" id="cd01095">
    <property type="entry name" value="Nitrilotriacetate_monoxgenase"/>
    <property type="match status" value="1"/>
</dbReference>
<evidence type="ECO:0000256" key="5">
    <source>
        <dbReference type="ARBA" id="ARBA00033748"/>
    </source>
</evidence>
<dbReference type="InterPro" id="IPR051260">
    <property type="entry name" value="Diverse_substr_monoxygenases"/>
</dbReference>
<dbReference type="InterPro" id="IPR011251">
    <property type="entry name" value="Luciferase-like_dom"/>
</dbReference>
<reference evidence="8" key="1">
    <citation type="journal article" date="2021" name="Syst. Appl. Microbiol.">
        <title>Roseomonas hellenica sp. nov., isolated from roots of wild-growing Alkanna tinctoria.</title>
        <authorList>
            <person name="Rat A."/>
            <person name="Naranjo H.D."/>
            <person name="Lebbe L."/>
            <person name="Cnockaert M."/>
            <person name="Krigas N."/>
            <person name="Grigoriadou K."/>
            <person name="Maloupa E."/>
            <person name="Willems A."/>
        </authorList>
    </citation>
    <scope>NUCLEOTIDE SEQUENCE [LARGE SCALE GENOMIC DNA]</scope>
    <source>
        <strain evidence="8">LMG 31159</strain>
    </source>
</reference>
<dbReference type="RefSeq" id="WP_211868539.1">
    <property type="nucleotide sequence ID" value="NZ_JAAEDI010000010.1"/>
</dbReference>
<dbReference type="InterPro" id="IPR016215">
    <property type="entry name" value="NTA_MOA"/>
</dbReference>
<dbReference type="Gene3D" id="3.20.20.30">
    <property type="entry name" value="Luciferase-like domain"/>
    <property type="match status" value="1"/>
</dbReference>
<dbReference type="Proteomes" id="UP000698752">
    <property type="component" value="Unassembled WGS sequence"/>
</dbReference>